<keyword evidence="8" id="KW-1185">Reference proteome</keyword>
<dbReference type="SUPFAM" id="SSF55486">
    <property type="entry name" value="Metalloproteases ('zincins'), catalytic domain"/>
    <property type="match status" value="2"/>
</dbReference>
<protein>
    <submittedName>
        <fullName evidence="7">Leishmanolysin-related zinc metalloendopeptidase</fullName>
    </submittedName>
</protein>
<evidence type="ECO:0000313" key="8">
    <source>
        <dbReference type="Proteomes" id="UP001597368"/>
    </source>
</evidence>
<dbReference type="Proteomes" id="UP001597368">
    <property type="component" value="Unassembled WGS sequence"/>
</dbReference>
<evidence type="ECO:0000256" key="6">
    <source>
        <dbReference type="ARBA" id="ARBA00023049"/>
    </source>
</evidence>
<evidence type="ECO:0000256" key="4">
    <source>
        <dbReference type="ARBA" id="ARBA00022801"/>
    </source>
</evidence>
<dbReference type="InterPro" id="IPR024079">
    <property type="entry name" value="MetalloPept_cat_dom_sf"/>
</dbReference>
<evidence type="ECO:0000256" key="5">
    <source>
        <dbReference type="ARBA" id="ARBA00022833"/>
    </source>
</evidence>
<proteinExistence type="predicted"/>
<comment type="cofactor">
    <cofactor evidence="1">
        <name>Zn(2+)</name>
        <dbReference type="ChEBI" id="CHEBI:29105"/>
    </cofactor>
</comment>
<keyword evidence="5" id="KW-0862">Zinc</keyword>
<evidence type="ECO:0000256" key="2">
    <source>
        <dbReference type="ARBA" id="ARBA00022670"/>
    </source>
</evidence>
<reference evidence="8" key="1">
    <citation type="journal article" date="2019" name="Int. J. Syst. Evol. Microbiol.">
        <title>The Global Catalogue of Microorganisms (GCM) 10K type strain sequencing project: providing services to taxonomists for standard genome sequencing and annotation.</title>
        <authorList>
            <consortium name="The Broad Institute Genomics Platform"/>
            <consortium name="The Broad Institute Genome Sequencing Center for Infectious Disease"/>
            <person name="Wu L."/>
            <person name="Ma J."/>
        </authorList>
    </citation>
    <scope>NUCLEOTIDE SEQUENCE [LARGE SCALE GENOMIC DNA]</scope>
    <source>
        <strain evidence="8">ICMP 6774ER</strain>
    </source>
</reference>
<dbReference type="Gene3D" id="3.40.390.10">
    <property type="entry name" value="Collagenase (Catalytic Domain)"/>
    <property type="match status" value="1"/>
</dbReference>
<keyword evidence="2" id="KW-0645">Protease</keyword>
<dbReference type="EMBL" id="JBHUFV010000047">
    <property type="protein sequence ID" value="MFD1936121.1"/>
    <property type="molecule type" value="Genomic_DNA"/>
</dbReference>
<dbReference type="InterPro" id="IPR001577">
    <property type="entry name" value="Peptidase_M8"/>
</dbReference>
<dbReference type="Gene3D" id="3.90.132.10">
    <property type="entry name" value="Leishmanolysin , domain 2"/>
    <property type="match status" value="1"/>
</dbReference>
<gene>
    <name evidence="7" type="ORF">ACFSKW_32090</name>
</gene>
<keyword evidence="4" id="KW-0378">Hydrolase</keyword>
<evidence type="ECO:0000313" key="7">
    <source>
        <dbReference type="EMBL" id="MFD1936121.1"/>
    </source>
</evidence>
<dbReference type="Pfam" id="PF01457">
    <property type="entry name" value="Peptidase_M8"/>
    <property type="match status" value="1"/>
</dbReference>
<sequence length="283" mass="29843">MDIHLARADARRAKALANTESPYTIEVRFLGGLSETQKAAFAAAADRWARVIVGDLPDVRIPDLEGLPEGIVAGERIDDLVILAEGAKIDGPGNEQGNVLGQAGPLLIRNGSSLPAVGVMRFDTFDLDRMEQTGLLHDVIVHEMGHALGFGTIWESLGLVTGLGGTDPIFVGPAAGREFGVLLGAAEAHPVPVENVGGPGSVGGHWRESVFGVELMTSRVSHLGNPISRTSVAALEDMGYQVDMAAAEPYVLPTQLFMAEVRAMRAEDAPTCTVRPPEPIASI</sequence>
<accession>A0ABW4T2X9</accession>
<dbReference type="RefSeq" id="WP_379576217.1">
    <property type="nucleotide sequence ID" value="NZ_JBHUFV010000047.1"/>
</dbReference>
<comment type="caution">
    <text evidence="7">The sequence shown here is derived from an EMBL/GenBank/DDBJ whole genome shotgun (WGS) entry which is preliminary data.</text>
</comment>
<name>A0ABW4T2X9_9ACTN</name>
<evidence type="ECO:0000256" key="3">
    <source>
        <dbReference type="ARBA" id="ARBA00022723"/>
    </source>
</evidence>
<evidence type="ECO:0000256" key="1">
    <source>
        <dbReference type="ARBA" id="ARBA00001947"/>
    </source>
</evidence>
<keyword evidence="3" id="KW-0479">Metal-binding</keyword>
<keyword evidence="6" id="KW-0482">Metalloprotease</keyword>
<organism evidence="7 8">
    <name type="scientific">Nonomuraea mangrovi</name>
    <dbReference type="NCBI Taxonomy" id="2316207"/>
    <lineage>
        <taxon>Bacteria</taxon>
        <taxon>Bacillati</taxon>
        <taxon>Actinomycetota</taxon>
        <taxon>Actinomycetes</taxon>
        <taxon>Streptosporangiales</taxon>
        <taxon>Streptosporangiaceae</taxon>
        <taxon>Nonomuraea</taxon>
    </lineage>
</organism>